<dbReference type="EMBL" id="JACHBX010000001">
    <property type="protein sequence ID" value="MBB6133684.1"/>
    <property type="molecule type" value="Genomic_DNA"/>
</dbReference>
<accession>A0A7W9WZH6</accession>
<gene>
    <name evidence="2" type="ORF">HD842_001795</name>
</gene>
<dbReference type="AlphaFoldDB" id="A0A7W9WZH6"/>
<dbReference type="SUPFAM" id="SSF48403">
    <property type="entry name" value="Ankyrin repeat"/>
    <property type="match status" value="1"/>
</dbReference>
<feature type="repeat" description="ANK" evidence="1">
    <location>
        <begin position="91"/>
        <end position="123"/>
    </location>
</feature>
<dbReference type="InterPro" id="IPR002110">
    <property type="entry name" value="Ankyrin_rpt"/>
</dbReference>
<name>A0A7W9WZH6_9BURK</name>
<keyword evidence="1" id="KW-0040">ANK repeat</keyword>
<evidence type="ECO:0000313" key="2">
    <source>
        <dbReference type="EMBL" id="MBB6133684.1"/>
    </source>
</evidence>
<dbReference type="Gene3D" id="1.25.40.20">
    <property type="entry name" value="Ankyrin repeat-containing domain"/>
    <property type="match status" value="1"/>
</dbReference>
<reference evidence="2 3" key="1">
    <citation type="submission" date="2020-08" db="EMBL/GenBank/DDBJ databases">
        <title>The Agave Microbiome: Exploring the role of microbial communities in plant adaptations to desert environments.</title>
        <authorList>
            <person name="Partida-Martinez L.P."/>
        </authorList>
    </citation>
    <scope>NUCLEOTIDE SEQUENCE [LARGE SCALE GENOMIC DNA]</scope>
    <source>
        <strain evidence="2 3">AT3.2</strain>
    </source>
</reference>
<dbReference type="PROSITE" id="PS50088">
    <property type="entry name" value="ANK_REPEAT"/>
    <property type="match status" value="1"/>
</dbReference>
<protein>
    <recommendedName>
        <fullName evidence="4">Ankyrin</fullName>
    </recommendedName>
</protein>
<evidence type="ECO:0000256" key="1">
    <source>
        <dbReference type="PROSITE-ProRule" id="PRU00023"/>
    </source>
</evidence>
<sequence length="474" mass="51377">MEKLSGRSIDAAFAAPDRNVARLLIEHVLLRRADFDEDGTAAAPDDADGSSQGKPYFLMFAIYNGRTDLLPAILARPEDPNRRTRKDKETWGPSPVELAIAQGNTEVLEVLLANGGVIDTSSSQHVGMALDGAVGSLNADMLRLVSKDFSLPLNQVCLKATGQLAIVLRDASASYWDLLRQHGFATGSACAGIQARVMLYLAETPHMLLEGWVGQRLAERLVQLGPVRERFDGALWTMVASENDALARLLTSAGWKAAKTPVATPAKVAPQRNKAADAALQATLPGHYYLSGVTEVGAEILLRPNGKFEYSLAYGAVDEYAKGEWTVWNQRVIFRSQESQRKAASLQPSTDAVPVTLPQGQLLVDLRNGGESIAGLNVVALGDAPIKVQGETGEQGWRTPFSGPVRHIAVSHPDIDRGRWMVYAVPMADALRGSFQLNFDPPIAATKGFNATLVVEDDTLTLQREGRAMRFERQ</sequence>
<keyword evidence="3" id="KW-1185">Reference proteome</keyword>
<evidence type="ECO:0008006" key="4">
    <source>
        <dbReference type="Google" id="ProtNLM"/>
    </source>
</evidence>
<dbReference type="RefSeq" id="WP_183553280.1">
    <property type="nucleotide sequence ID" value="NZ_JACHBX010000001.1"/>
</dbReference>
<dbReference type="Proteomes" id="UP000540787">
    <property type="component" value="Unassembled WGS sequence"/>
</dbReference>
<proteinExistence type="predicted"/>
<comment type="caution">
    <text evidence="2">The sequence shown here is derived from an EMBL/GenBank/DDBJ whole genome shotgun (WGS) entry which is preliminary data.</text>
</comment>
<evidence type="ECO:0000313" key="3">
    <source>
        <dbReference type="Proteomes" id="UP000540787"/>
    </source>
</evidence>
<dbReference type="InterPro" id="IPR036770">
    <property type="entry name" value="Ankyrin_rpt-contain_sf"/>
</dbReference>
<organism evidence="2 3">
    <name type="scientific">Massilia aurea</name>
    <dbReference type="NCBI Taxonomy" id="373040"/>
    <lineage>
        <taxon>Bacteria</taxon>
        <taxon>Pseudomonadati</taxon>
        <taxon>Pseudomonadota</taxon>
        <taxon>Betaproteobacteria</taxon>
        <taxon>Burkholderiales</taxon>
        <taxon>Oxalobacteraceae</taxon>
        <taxon>Telluria group</taxon>
        <taxon>Massilia</taxon>
    </lineage>
</organism>